<evidence type="ECO:0000313" key="2">
    <source>
        <dbReference type="Proteomes" id="UP001209540"/>
    </source>
</evidence>
<reference evidence="1" key="2">
    <citation type="submission" date="2023-02" db="EMBL/GenBank/DDBJ databases">
        <authorList>
            <consortium name="DOE Joint Genome Institute"/>
            <person name="Mondo S.J."/>
            <person name="Chang Y."/>
            <person name="Wang Y."/>
            <person name="Ahrendt S."/>
            <person name="Andreopoulos W."/>
            <person name="Barry K."/>
            <person name="Beard J."/>
            <person name="Benny G.L."/>
            <person name="Blankenship S."/>
            <person name="Bonito G."/>
            <person name="Cuomo C."/>
            <person name="Desiro A."/>
            <person name="Gervers K.A."/>
            <person name="Hundley H."/>
            <person name="Kuo A."/>
            <person name="LaButti K."/>
            <person name="Lang B.F."/>
            <person name="Lipzen A."/>
            <person name="O'Donnell K."/>
            <person name="Pangilinan J."/>
            <person name="Reynolds N."/>
            <person name="Sandor L."/>
            <person name="Smith M.W."/>
            <person name="Tsang A."/>
            <person name="Grigoriev I.V."/>
            <person name="Stajich J.E."/>
            <person name="Spatafora J.W."/>
        </authorList>
    </citation>
    <scope>NUCLEOTIDE SEQUENCE</scope>
    <source>
        <strain evidence="1">RSA 2281</strain>
    </source>
</reference>
<evidence type="ECO:0000313" key="1">
    <source>
        <dbReference type="EMBL" id="KAI9266863.1"/>
    </source>
</evidence>
<proteinExistence type="predicted"/>
<comment type="caution">
    <text evidence="1">The sequence shown here is derived from an EMBL/GenBank/DDBJ whole genome shotgun (WGS) entry which is preliminary data.</text>
</comment>
<sequence length="64" mass="7194">METLDMQTNAIYVLETPIITAATIAVVRADVFMKIVIYALQEDVVTLETGNDLLENESFVIYLQ</sequence>
<dbReference type="Proteomes" id="UP001209540">
    <property type="component" value="Unassembled WGS sequence"/>
</dbReference>
<reference evidence="1" key="1">
    <citation type="journal article" date="2022" name="IScience">
        <title>Evolution of zygomycete secretomes and the origins of terrestrial fungal ecologies.</title>
        <authorList>
            <person name="Chang Y."/>
            <person name="Wang Y."/>
            <person name="Mondo S."/>
            <person name="Ahrendt S."/>
            <person name="Andreopoulos W."/>
            <person name="Barry K."/>
            <person name="Beard J."/>
            <person name="Benny G.L."/>
            <person name="Blankenship S."/>
            <person name="Bonito G."/>
            <person name="Cuomo C."/>
            <person name="Desiro A."/>
            <person name="Gervers K.A."/>
            <person name="Hundley H."/>
            <person name="Kuo A."/>
            <person name="LaButti K."/>
            <person name="Lang B.F."/>
            <person name="Lipzen A."/>
            <person name="O'Donnell K."/>
            <person name="Pangilinan J."/>
            <person name="Reynolds N."/>
            <person name="Sandor L."/>
            <person name="Smith M.E."/>
            <person name="Tsang A."/>
            <person name="Grigoriev I.V."/>
            <person name="Stajich J.E."/>
            <person name="Spatafora J.W."/>
        </authorList>
    </citation>
    <scope>NUCLEOTIDE SEQUENCE</scope>
    <source>
        <strain evidence="1">RSA 2281</strain>
    </source>
</reference>
<organism evidence="1 2">
    <name type="scientific">Phascolomyces articulosus</name>
    <dbReference type="NCBI Taxonomy" id="60185"/>
    <lineage>
        <taxon>Eukaryota</taxon>
        <taxon>Fungi</taxon>
        <taxon>Fungi incertae sedis</taxon>
        <taxon>Mucoromycota</taxon>
        <taxon>Mucoromycotina</taxon>
        <taxon>Mucoromycetes</taxon>
        <taxon>Mucorales</taxon>
        <taxon>Lichtheimiaceae</taxon>
        <taxon>Phascolomyces</taxon>
    </lineage>
</organism>
<dbReference type="AlphaFoldDB" id="A0AAD5K353"/>
<dbReference type="EMBL" id="JAIXMP010000010">
    <property type="protein sequence ID" value="KAI9266863.1"/>
    <property type="molecule type" value="Genomic_DNA"/>
</dbReference>
<name>A0AAD5K353_9FUNG</name>
<protein>
    <submittedName>
        <fullName evidence="1">Uncharacterized protein</fullName>
    </submittedName>
</protein>
<accession>A0AAD5K353</accession>
<keyword evidence="2" id="KW-1185">Reference proteome</keyword>
<gene>
    <name evidence="1" type="ORF">BDA99DRAFT_558895</name>
</gene>